<organism evidence="3 4">
    <name type="scientific">Exophiala xenobiotica</name>
    <dbReference type="NCBI Taxonomy" id="348802"/>
    <lineage>
        <taxon>Eukaryota</taxon>
        <taxon>Fungi</taxon>
        <taxon>Dikarya</taxon>
        <taxon>Ascomycota</taxon>
        <taxon>Pezizomycotina</taxon>
        <taxon>Eurotiomycetes</taxon>
        <taxon>Chaetothyriomycetidae</taxon>
        <taxon>Chaetothyriales</taxon>
        <taxon>Herpotrichiellaceae</taxon>
        <taxon>Exophiala</taxon>
    </lineage>
</organism>
<dbReference type="HOGENOM" id="CLU_089699_0_0_1"/>
<feature type="transmembrane region" description="Helical" evidence="2">
    <location>
        <begin position="124"/>
        <end position="149"/>
    </location>
</feature>
<evidence type="ECO:0000313" key="4">
    <source>
        <dbReference type="Proteomes" id="UP000054342"/>
    </source>
</evidence>
<proteinExistence type="predicted"/>
<keyword evidence="2" id="KW-1133">Transmembrane helix</keyword>
<name>A0A0D2CYG2_9EURO</name>
<keyword evidence="2" id="KW-0812">Transmembrane</keyword>
<feature type="transmembrane region" description="Helical" evidence="2">
    <location>
        <begin position="204"/>
        <end position="225"/>
    </location>
</feature>
<accession>A0A0D2CYG2</accession>
<dbReference type="EMBL" id="KN847320">
    <property type="protein sequence ID" value="KIW55187.1"/>
    <property type="molecule type" value="Genomic_DNA"/>
</dbReference>
<evidence type="ECO:0000256" key="2">
    <source>
        <dbReference type="SAM" id="Phobius"/>
    </source>
</evidence>
<keyword evidence="4" id="KW-1185">Reference proteome</keyword>
<feature type="transmembrane region" description="Helical" evidence="2">
    <location>
        <begin position="82"/>
        <end position="103"/>
    </location>
</feature>
<dbReference type="RefSeq" id="XP_013315771.1">
    <property type="nucleotide sequence ID" value="XM_013460317.1"/>
</dbReference>
<evidence type="ECO:0000256" key="1">
    <source>
        <dbReference type="SAM" id="MobiDB-lite"/>
    </source>
</evidence>
<dbReference type="OrthoDB" id="653904at2759"/>
<dbReference type="GeneID" id="25329398"/>
<sequence>MPARQAATADLEAAAGATLAIRRDQTNSGYDDQQSTTEPCPDEKHMNRTTTGPYSEHGHSLSHIRPMAKHSGSSISAFFNGLFQTIIAVSTLGTSITFSYVLSNDISMPSSRPPTFAQQQIREFLAISWLLFLLALAFASLGSTFLTFFKNHWIADWNGTNGKTSQWTIQMYAVVASGLLGGLTIGAFALLCLVVVAFSAMVGWVALGFTAFFGLVILFAVVHQVPWPWRDNTPSPPTRHHSG</sequence>
<feature type="compositionally biased region" description="Polar residues" evidence="1">
    <location>
        <begin position="26"/>
        <end position="38"/>
    </location>
</feature>
<gene>
    <name evidence="3" type="ORF">PV05_07490</name>
</gene>
<dbReference type="Proteomes" id="UP000054342">
    <property type="component" value="Unassembled WGS sequence"/>
</dbReference>
<feature type="region of interest" description="Disordered" evidence="1">
    <location>
        <begin position="18"/>
        <end position="62"/>
    </location>
</feature>
<evidence type="ECO:0000313" key="3">
    <source>
        <dbReference type="EMBL" id="KIW55187.1"/>
    </source>
</evidence>
<keyword evidence="2" id="KW-0472">Membrane</keyword>
<feature type="transmembrane region" description="Helical" evidence="2">
    <location>
        <begin position="169"/>
        <end position="197"/>
    </location>
</feature>
<dbReference type="AlphaFoldDB" id="A0A0D2CYG2"/>
<protein>
    <submittedName>
        <fullName evidence="3">Uncharacterized protein</fullName>
    </submittedName>
</protein>
<reference evidence="3 4" key="1">
    <citation type="submission" date="2015-01" db="EMBL/GenBank/DDBJ databases">
        <title>The Genome Sequence of Exophiala xenobiotica CBS118157.</title>
        <authorList>
            <consortium name="The Broad Institute Genomics Platform"/>
            <person name="Cuomo C."/>
            <person name="de Hoog S."/>
            <person name="Gorbushina A."/>
            <person name="Stielow B."/>
            <person name="Teixiera M."/>
            <person name="Abouelleil A."/>
            <person name="Chapman S.B."/>
            <person name="Priest M."/>
            <person name="Young S.K."/>
            <person name="Wortman J."/>
            <person name="Nusbaum C."/>
            <person name="Birren B."/>
        </authorList>
    </citation>
    <scope>NUCLEOTIDE SEQUENCE [LARGE SCALE GENOMIC DNA]</scope>
    <source>
        <strain evidence="3 4">CBS 118157</strain>
    </source>
</reference>